<evidence type="ECO:0000313" key="2">
    <source>
        <dbReference type="EMBL" id="KAG9333342.1"/>
    </source>
</evidence>
<dbReference type="Pfam" id="PF25683">
    <property type="entry name" value="URGCP_GTPase"/>
    <property type="match status" value="1"/>
</dbReference>
<reference evidence="2" key="1">
    <citation type="thesis" date="2021" institute="BYU ScholarsArchive" country="Provo, UT, USA">
        <title>Applications of and Algorithms for Genome Assembly and Genomic Analyses with an Emphasis on Marine Teleosts.</title>
        <authorList>
            <person name="Pickett B.D."/>
        </authorList>
    </citation>
    <scope>NUCLEOTIDE SEQUENCE</scope>
    <source>
        <strain evidence="2">HI-2016</strain>
    </source>
</reference>
<keyword evidence="3" id="KW-1185">Reference proteome</keyword>
<organism evidence="2 3">
    <name type="scientific">Albula glossodonta</name>
    <name type="common">roundjaw bonefish</name>
    <dbReference type="NCBI Taxonomy" id="121402"/>
    <lineage>
        <taxon>Eukaryota</taxon>
        <taxon>Metazoa</taxon>
        <taxon>Chordata</taxon>
        <taxon>Craniata</taxon>
        <taxon>Vertebrata</taxon>
        <taxon>Euteleostomi</taxon>
        <taxon>Actinopterygii</taxon>
        <taxon>Neopterygii</taxon>
        <taxon>Teleostei</taxon>
        <taxon>Albuliformes</taxon>
        <taxon>Albulidae</taxon>
        <taxon>Albula</taxon>
    </lineage>
</organism>
<dbReference type="OrthoDB" id="1597724at2759"/>
<dbReference type="Proteomes" id="UP000824540">
    <property type="component" value="Unassembled WGS sequence"/>
</dbReference>
<dbReference type="Gene3D" id="3.40.50.300">
    <property type="entry name" value="P-loop containing nucleotide triphosphate hydrolases"/>
    <property type="match status" value="1"/>
</dbReference>
<dbReference type="InterPro" id="IPR027417">
    <property type="entry name" value="P-loop_NTPase"/>
</dbReference>
<dbReference type="PANTHER" id="PTHR22796">
    <property type="entry name" value="URG4-RELATED"/>
    <property type="match status" value="1"/>
</dbReference>
<dbReference type="PROSITE" id="PS51717">
    <property type="entry name" value="G_VLIG"/>
    <property type="match status" value="1"/>
</dbReference>
<dbReference type="EMBL" id="JAFBMS010000205">
    <property type="protein sequence ID" value="KAG9333342.1"/>
    <property type="molecule type" value="Genomic_DNA"/>
</dbReference>
<dbReference type="InterPro" id="IPR030383">
    <property type="entry name" value="G_VLIG_dom"/>
</dbReference>
<evidence type="ECO:0000313" key="3">
    <source>
        <dbReference type="Proteomes" id="UP000824540"/>
    </source>
</evidence>
<evidence type="ECO:0000259" key="1">
    <source>
        <dbReference type="PROSITE" id="PS51717"/>
    </source>
</evidence>
<protein>
    <recommendedName>
        <fullName evidence="1">VLIG-type G domain-containing protein</fullName>
    </recommendedName>
</protein>
<dbReference type="SUPFAM" id="SSF52540">
    <property type="entry name" value="P-loop containing nucleoside triphosphate hydrolases"/>
    <property type="match status" value="1"/>
</dbReference>
<dbReference type="PANTHER" id="PTHR22796:SF6">
    <property type="entry name" value="INTERFERON-INDUCED VERY LARGE GTPASE 1-RELATED"/>
    <property type="match status" value="1"/>
</dbReference>
<proteinExistence type="predicted"/>
<name>A0A8T2N6M3_9TELE</name>
<feature type="domain" description="VLIG-type G" evidence="1">
    <location>
        <begin position="26"/>
        <end position="287"/>
    </location>
</feature>
<sequence length="405" mass="46094">MDGDAAHVPLTWIKAVLDELTKTIGDRKVFVLSILGLQSSGKSTLLNTMFGLQFAVSAGRCTRGAFMQLVEVDSSIRNQLGYDFVLIIDTEGLRSPELSTKISLTHDNELATFIIGIGDMTVINIMGENPSEMHDILQICVQAFMRMKQVKITPSCIFVHQNVAEAAAGDKNIEGRRRLLEKLDEMAQMAAEEEHTKLQNQIGSGLMLDVSLVDLTAEFDKVYNPLKKEIEKYFTEDKNKETLIKWKANIETRFKSLRHELIDRTVKQCKDLLNSKKSRSELDQRKAKYTDELTEQSKRLASELKSLHLKDEQIIEEFDNLWVNWTTEVLKSQPREEPGCWAQCPFCKAICTNTIPNHDGDHSVKFHRCEALAGWHYHNTDNFSVDFCTTSFSGKQEQRNGTNER</sequence>
<gene>
    <name evidence="2" type="ORF">JZ751_012809</name>
</gene>
<accession>A0A8T2N6M3</accession>
<dbReference type="GO" id="GO:0005525">
    <property type="term" value="F:GTP binding"/>
    <property type="evidence" value="ECO:0007669"/>
    <property type="project" value="InterPro"/>
</dbReference>
<dbReference type="AlphaFoldDB" id="A0A8T2N6M3"/>
<comment type="caution">
    <text evidence="2">The sequence shown here is derived from an EMBL/GenBank/DDBJ whole genome shotgun (WGS) entry which is preliminary data.</text>
</comment>